<keyword evidence="2" id="KW-0804">Transcription</keyword>
<dbReference type="Pfam" id="PF13280">
    <property type="entry name" value="WYL"/>
    <property type="match status" value="1"/>
</dbReference>
<dbReference type="InterPro" id="IPR013196">
    <property type="entry name" value="HTH_11"/>
</dbReference>
<dbReference type="GO" id="GO:0003677">
    <property type="term" value="F:DNA binding"/>
    <property type="evidence" value="ECO:0007669"/>
    <property type="project" value="UniProtKB-KW"/>
</dbReference>
<dbReference type="PANTHER" id="PTHR34580">
    <property type="match status" value="1"/>
</dbReference>
<dbReference type="EMBL" id="FNPV01000004">
    <property type="protein sequence ID" value="SDY74816.1"/>
    <property type="molecule type" value="Genomic_DNA"/>
</dbReference>
<accession>A0A1H3MDZ8</accession>
<dbReference type="InterPro" id="IPR026881">
    <property type="entry name" value="WYL_dom"/>
</dbReference>
<gene>
    <name evidence="4" type="ORF">SAMN05192546_10496</name>
</gene>
<dbReference type="Pfam" id="PF08279">
    <property type="entry name" value="HTH_11"/>
    <property type="match status" value="1"/>
</dbReference>
<keyword evidence="5" id="KW-1185">Reference proteome</keyword>
<reference evidence="4 5" key="1">
    <citation type="submission" date="2016-10" db="EMBL/GenBank/DDBJ databases">
        <authorList>
            <person name="de Groot N.N."/>
        </authorList>
    </citation>
    <scope>NUCLEOTIDE SEQUENCE [LARGE SCALE GENOMIC DNA]</scope>
    <source>
        <strain evidence="4 5">APO</strain>
    </source>
</reference>
<dbReference type="Pfam" id="PF25583">
    <property type="entry name" value="WCX"/>
    <property type="match status" value="1"/>
</dbReference>
<dbReference type="STRING" id="159292.SAMN05192546_10496"/>
<dbReference type="PIRSF" id="PIRSF016838">
    <property type="entry name" value="PafC"/>
    <property type="match status" value="1"/>
</dbReference>
<evidence type="ECO:0000256" key="2">
    <source>
        <dbReference type="ARBA" id="ARBA00023163"/>
    </source>
</evidence>
<evidence type="ECO:0000313" key="5">
    <source>
        <dbReference type="Proteomes" id="UP000199230"/>
    </source>
</evidence>
<name>A0A1H3MDZ8_9FIRM</name>
<evidence type="ECO:0000313" key="4">
    <source>
        <dbReference type="EMBL" id="SDY74816.1"/>
    </source>
</evidence>
<dbReference type="PROSITE" id="PS52050">
    <property type="entry name" value="WYL"/>
    <property type="match status" value="1"/>
</dbReference>
<protein>
    <submittedName>
        <fullName evidence="4">Predicted DNA-binding transcriptional regulator YafY, contains an HTH and WYL domains</fullName>
    </submittedName>
</protein>
<dbReference type="SMART" id="SM00420">
    <property type="entry name" value="HTH_DEOR"/>
    <property type="match status" value="1"/>
</dbReference>
<sequence>MSIRGECMQVNRLFEIIYILLDKKMVTSKELAERLEVSTRTIFRDIETLSAAGIPIYMSKGKGGGISLLPEFVLNKVVMTEEEKEEILASLKAVHAVNPERTDGVLGKLSGFFGDSDTDWIEVDFSSWANAETEKDTFNTLKASILNKNVVDFKYNSAKGKTTLRKVEPLKLCFKGGAWYLYGYCLKQQDFRFFKLRRIRDLEIQEETFQRSSPKKIFSQESDFDETFVKLKLKLSSRMAYRVYDEFDTYHQLEDGSFLVEILYPRGKWILYYITTFGSECEVLEPEDIRKEVKSELKKMLEKYS</sequence>
<feature type="domain" description="HTH deoR-type" evidence="3">
    <location>
        <begin position="9"/>
        <end position="67"/>
    </location>
</feature>
<evidence type="ECO:0000259" key="3">
    <source>
        <dbReference type="PROSITE" id="PS51000"/>
    </source>
</evidence>
<dbReference type="InterPro" id="IPR057727">
    <property type="entry name" value="WCX_dom"/>
</dbReference>
<organism evidence="4 5">
    <name type="scientific">Tindallia californiensis</name>
    <dbReference type="NCBI Taxonomy" id="159292"/>
    <lineage>
        <taxon>Bacteria</taxon>
        <taxon>Bacillati</taxon>
        <taxon>Bacillota</taxon>
        <taxon>Clostridia</taxon>
        <taxon>Peptostreptococcales</taxon>
        <taxon>Tindalliaceae</taxon>
        <taxon>Tindallia</taxon>
    </lineage>
</organism>
<dbReference type="InterPro" id="IPR036390">
    <property type="entry name" value="WH_DNA-bd_sf"/>
</dbReference>
<dbReference type="SUPFAM" id="SSF46785">
    <property type="entry name" value="Winged helix' DNA-binding domain"/>
    <property type="match status" value="1"/>
</dbReference>
<dbReference type="InterPro" id="IPR028349">
    <property type="entry name" value="PafC-like"/>
</dbReference>
<dbReference type="PROSITE" id="PS51000">
    <property type="entry name" value="HTH_DEOR_2"/>
    <property type="match status" value="1"/>
</dbReference>
<dbReference type="GO" id="GO:0003700">
    <property type="term" value="F:DNA-binding transcription factor activity"/>
    <property type="evidence" value="ECO:0007669"/>
    <property type="project" value="InterPro"/>
</dbReference>
<evidence type="ECO:0000256" key="1">
    <source>
        <dbReference type="ARBA" id="ARBA00023015"/>
    </source>
</evidence>
<dbReference type="PANTHER" id="PTHR34580:SF1">
    <property type="entry name" value="PROTEIN PAFC"/>
    <property type="match status" value="1"/>
</dbReference>
<dbReference type="InterPro" id="IPR036388">
    <property type="entry name" value="WH-like_DNA-bd_sf"/>
</dbReference>
<dbReference type="AlphaFoldDB" id="A0A1H3MDZ8"/>
<keyword evidence="1" id="KW-0805">Transcription regulation</keyword>
<dbReference type="Gene3D" id="1.10.10.10">
    <property type="entry name" value="Winged helix-like DNA-binding domain superfamily/Winged helix DNA-binding domain"/>
    <property type="match status" value="1"/>
</dbReference>
<dbReference type="Proteomes" id="UP000199230">
    <property type="component" value="Unassembled WGS sequence"/>
</dbReference>
<dbReference type="InterPro" id="IPR001034">
    <property type="entry name" value="DeoR_HTH"/>
</dbReference>
<dbReference type="InterPro" id="IPR051534">
    <property type="entry name" value="CBASS_pafABC_assoc_protein"/>
</dbReference>
<keyword evidence="4" id="KW-0238">DNA-binding</keyword>
<proteinExistence type="predicted"/>